<comment type="function">
    <text evidence="9">Cleaves the N-terminal amino acid of tripeptides.</text>
</comment>
<evidence type="ECO:0000256" key="1">
    <source>
        <dbReference type="ARBA" id="ARBA00000870"/>
    </source>
</evidence>
<feature type="binding site" evidence="9">
    <location>
        <position position="142"/>
    </location>
    <ligand>
        <name>Zn(2+)</name>
        <dbReference type="ChEBI" id="CHEBI:29105"/>
        <label>1</label>
    </ligand>
</feature>
<evidence type="ECO:0000256" key="4">
    <source>
        <dbReference type="ARBA" id="ARBA00022670"/>
    </source>
</evidence>
<feature type="domain" description="Peptidase M20 dimerisation" evidence="10">
    <location>
        <begin position="208"/>
        <end position="310"/>
    </location>
</feature>
<protein>
    <recommendedName>
        <fullName evidence="9">Peptidase T</fullName>
        <ecNumber evidence="9">3.4.11.4</ecNumber>
    </recommendedName>
    <alternativeName>
        <fullName evidence="9">Aminotripeptidase</fullName>
        <shortName evidence="9">Tripeptidase</shortName>
    </alternativeName>
    <alternativeName>
        <fullName evidence="9">Tripeptide aminopeptidase</fullName>
    </alternativeName>
</protein>
<feature type="active site" description="Proton acceptor" evidence="9">
    <location>
        <position position="176"/>
    </location>
</feature>
<dbReference type="PANTHER" id="PTHR42994">
    <property type="entry name" value="PEPTIDASE T"/>
    <property type="match status" value="1"/>
</dbReference>
<feature type="active site" evidence="9">
    <location>
        <position position="81"/>
    </location>
</feature>
<dbReference type="InterPro" id="IPR002933">
    <property type="entry name" value="Peptidase_M20"/>
</dbReference>
<dbReference type="Pfam" id="PF01546">
    <property type="entry name" value="Peptidase_M20"/>
    <property type="match status" value="1"/>
</dbReference>
<evidence type="ECO:0000313" key="12">
    <source>
        <dbReference type="Proteomes" id="UP001601058"/>
    </source>
</evidence>
<comment type="cofactor">
    <cofactor evidence="9">
        <name>Zn(2+)</name>
        <dbReference type="ChEBI" id="CHEBI:29105"/>
    </cofactor>
    <text evidence="9">Binds 2 Zn(2+) ions per subunit.</text>
</comment>
<feature type="binding site" evidence="9">
    <location>
        <position position="381"/>
    </location>
    <ligand>
        <name>Zn(2+)</name>
        <dbReference type="ChEBI" id="CHEBI:29105"/>
        <label>2</label>
    </ligand>
</feature>
<dbReference type="Pfam" id="PF07687">
    <property type="entry name" value="M20_dimer"/>
    <property type="match status" value="1"/>
</dbReference>
<evidence type="ECO:0000256" key="3">
    <source>
        <dbReference type="ARBA" id="ARBA00022438"/>
    </source>
</evidence>
<dbReference type="InterPro" id="IPR011650">
    <property type="entry name" value="Peptidase_M20_dimer"/>
</dbReference>
<dbReference type="NCBIfam" id="NF003976">
    <property type="entry name" value="PRK05469.1"/>
    <property type="match status" value="1"/>
</dbReference>
<comment type="caution">
    <text evidence="11">The sequence shown here is derived from an EMBL/GenBank/DDBJ whole genome shotgun (WGS) entry which is preliminary data.</text>
</comment>
<dbReference type="CDD" id="cd03892">
    <property type="entry name" value="M20_peptT"/>
    <property type="match status" value="1"/>
</dbReference>
<sequence>MNNDLIKRLTTYVKVDTQSNADSETCPTTTGQLTLANMLVDELKSIGMEEVTMDANGYVMATLPANTDKKIPTIGFLAHLDTATDFTGTNVSPQIIENYDGNDIILNKDLHILLSPKDFPQLHNYKEHTLITTDGTTLLGADNKAGIAEIMTAMAYLINHPEIKHGKIRVAFTPDEEIGRGPQKFDVAAFQAKYAYTVDGGPLGELEYESFNAASAKITIKGNNIHPGTAKGKMVNSGKIAMEFNKRLPAEEAPEYTEGYEGFYHLSSINGDVEQTVLNYIIRDFDKANFDGRKMKMKQIVDELKEIYGQDNIILELKDQYYNMKEKIEPVKEIVDIAYEAMTQLGISPIVKPIRGGTDGSQLSYMGLPTPNIFTGGENYHGKFEFISVNNMVKATNVIINIIRIFEEKENCK</sequence>
<keyword evidence="12" id="KW-1185">Reference proteome</keyword>
<dbReference type="Gene3D" id="3.40.630.10">
    <property type="entry name" value="Zn peptidases"/>
    <property type="match status" value="1"/>
</dbReference>
<dbReference type="InterPro" id="IPR036264">
    <property type="entry name" value="Bact_exopeptidase_dim_dom"/>
</dbReference>
<name>A0ABW6K593_9BACI</name>
<evidence type="ECO:0000256" key="5">
    <source>
        <dbReference type="ARBA" id="ARBA00022723"/>
    </source>
</evidence>
<keyword evidence="5 9" id="KW-0479">Metal-binding</keyword>
<evidence type="ECO:0000256" key="7">
    <source>
        <dbReference type="ARBA" id="ARBA00022833"/>
    </source>
</evidence>
<dbReference type="Proteomes" id="UP001601058">
    <property type="component" value="Unassembled WGS sequence"/>
</dbReference>
<dbReference type="GO" id="GO:0045148">
    <property type="term" value="F:tripeptide aminopeptidase activity"/>
    <property type="evidence" value="ECO:0007669"/>
    <property type="project" value="UniProtKB-EC"/>
</dbReference>
<dbReference type="SUPFAM" id="SSF53187">
    <property type="entry name" value="Zn-dependent exopeptidases"/>
    <property type="match status" value="1"/>
</dbReference>
<dbReference type="PROSITE" id="PS00759">
    <property type="entry name" value="ARGE_DAPE_CPG2_2"/>
    <property type="match status" value="1"/>
</dbReference>
<dbReference type="InterPro" id="IPR010161">
    <property type="entry name" value="Peptidase_M20B"/>
</dbReference>
<feature type="binding site" evidence="9">
    <location>
        <position position="177"/>
    </location>
    <ligand>
        <name>Zn(2+)</name>
        <dbReference type="ChEBI" id="CHEBI:29105"/>
        <label>2</label>
    </ligand>
</feature>
<feature type="binding site" evidence="9">
    <location>
        <position position="199"/>
    </location>
    <ligand>
        <name>Zn(2+)</name>
        <dbReference type="ChEBI" id="CHEBI:29105"/>
        <label>1</label>
    </ligand>
</feature>
<organism evidence="11 12">
    <name type="scientific">Cytobacillus mangrovibacter</name>
    <dbReference type="NCBI Taxonomy" id="3299024"/>
    <lineage>
        <taxon>Bacteria</taxon>
        <taxon>Bacillati</taxon>
        <taxon>Bacillota</taxon>
        <taxon>Bacilli</taxon>
        <taxon>Bacillales</taxon>
        <taxon>Bacillaceae</taxon>
        <taxon>Cytobacillus</taxon>
    </lineage>
</organism>
<keyword evidence="6 9" id="KW-0378">Hydrolase</keyword>
<comment type="similarity">
    <text evidence="2 9">Belongs to the peptidase M20B family.</text>
</comment>
<keyword evidence="9" id="KW-0963">Cytoplasm</keyword>
<dbReference type="EMBL" id="JBIACJ010000009">
    <property type="protein sequence ID" value="MFE8697892.1"/>
    <property type="molecule type" value="Genomic_DNA"/>
</dbReference>
<evidence type="ECO:0000256" key="9">
    <source>
        <dbReference type="HAMAP-Rule" id="MF_00550"/>
    </source>
</evidence>
<evidence type="ECO:0000256" key="6">
    <source>
        <dbReference type="ARBA" id="ARBA00022801"/>
    </source>
</evidence>
<evidence type="ECO:0000313" key="11">
    <source>
        <dbReference type="EMBL" id="MFE8697892.1"/>
    </source>
</evidence>
<keyword evidence="7 9" id="KW-0862">Zinc</keyword>
<dbReference type="EC" id="3.4.11.4" evidence="9"/>
<feature type="binding site" evidence="9">
    <location>
        <position position="142"/>
    </location>
    <ligand>
        <name>Zn(2+)</name>
        <dbReference type="ChEBI" id="CHEBI:29105"/>
        <label>2</label>
    </ligand>
</feature>
<keyword evidence="3 9" id="KW-0031">Aminopeptidase</keyword>
<evidence type="ECO:0000256" key="8">
    <source>
        <dbReference type="ARBA" id="ARBA00023049"/>
    </source>
</evidence>
<proteinExistence type="inferred from homology"/>
<dbReference type="SUPFAM" id="SSF55031">
    <property type="entry name" value="Bacterial exopeptidase dimerisation domain"/>
    <property type="match status" value="1"/>
</dbReference>
<dbReference type="PROSITE" id="PS00758">
    <property type="entry name" value="ARGE_DAPE_CPG2_1"/>
    <property type="match status" value="1"/>
</dbReference>
<dbReference type="InterPro" id="IPR001261">
    <property type="entry name" value="ArgE/DapE_CS"/>
</dbReference>
<dbReference type="RefSeq" id="WP_389221769.1">
    <property type="nucleotide sequence ID" value="NZ_JBIACJ010000009.1"/>
</dbReference>
<feature type="binding site" evidence="9">
    <location>
        <position position="79"/>
    </location>
    <ligand>
        <name>Zn(2+)</name>
        <dbReference type="ChEBI" id="CHEBI:29105"/>
        <label>1</label>
    </ligand>
</feature>
<dbReference type="PANTHER" id="PTHR42994:SF1">
    <property type="entry name" value="PEPTIDASE T"/>
    <property type="match status" value="1"/>
</dbReference>
<comment type="subcellular location">
    <subcellularLocation>
        <location evidence="9">Cytoplasm</location>
    </subcellularLocation>
</comment>
<comment type="catalytic activity">
    <reaction evidence="1 9">
        <text>Release of the N-terminal residue from a tripeptide.</text>
        <dbReference type="EC" id="3.4.11.4"/>
    </reaction>
</comment>
<dbReference type="PIRSF" id="PIRSF037215">
    <property type="entry name" value="Peptidase_M20B"/>
    <property type="match status" value="1"/>
</dbReference>
<accession>A0ABW6K593</accession>
<reference evidence="11 12" key="1">
    <citation type="submission" date="2024-08" db="EMBL/GenBank/DDBJ databases">
        <title>Two novel Cytobacillus novel species.</title>
        <authorList>
            <person name="Liu G."/>
        </authorList>
    </citation>
    <scope>NUCLEOTIDE SEQUENCE [LARGE SCALE GENOMIC DNA]</scope>
    <source>
        <strain evidence="11 12">FJAT-53684</strain>
    </source>
</reference>
<gene>
    <name evidence="9 11" type="primary">pepT</name>
    <name evidence="11" type="ORF">ACFYKT_16245</name>
</gene>
<dbReference type="HAMAP" id="MF_00550">
    <property type="entry name" value="Aminopeptidase_M20"/>
    <property type="match status" value="1"/>
</dbReference>
<evidence type="ECO:0000256" key="2">
    <source>
        <dbReference type="ARBA" id="ARBA00009692"/>
    </source>
</evidence>
<dbReference type="NCBIfam" id="TIGR01882">
    <property type="entry name" value="peptidase-T"/>
    <property type="match status" value="1"/>
</dbReference>
<keyword evidence="4 9" id="KW-0645">Protease</keyword>
<keyword evidence="8 9" id="KW-0482">Metalloprotease</keyword>
<evidence type="ECO:0000259" key="10">
    <source>
        <dbReference type="Pfam" id="PF07687"/>
    </source>
</evidence>
<dbReference type="NCBIfam" id="NF009920">
    <property type="entry name" value="PRK13381.1"/>
    <property type="match status" value="1"/>
</dbReference>
<dbReference type="Gene3D" id="3.30.70.360">
    <property type="match status" value="1"/>
</dbReference>